<name>A0ACB5STF9_AMBMO</name>
<organism evidence="1 2">
    <name type="scientific">Ambrosiozyma monospora</name>
    <name type="common">Yeast</name>
    <name type="synonym">Endomycopsis monosporus</name>
    <dbReference type="NCBI Taxonomy" id="43982"/>
    <lineage>
        <taxon>Eukaryota</taxon>
        <taxon>Fungi</taxon>
        <taxon>Dikarya</taxon>
        <taxon>Ascomycota</taxon>
        <taxon>Saccharomycotina</taxon>
        <taxon>Pichiomycetes</taxon>
        <taxon>Pichiales</taxon>
        <taxon>Pichiaceae</taxon>
        <taxon>Ambrosiozyma</taxon>
    </lineage>
</organism>
<comment type="caution">
    <text evidence="1">The sequence shown here is derived from an EMBL/GenBank/DDBJ whole genome shotgun (WGS) entry which is preliminary data.</text>
</comment>
<sequence length="227" mass="25437">MYGQQRETYYPEQFDDQDTLYSDCTKPSSLSSSSQSPSPVVIVAHILSVLLYITIILTPPFSKGVYLGETDNYIYGLLGYCEKDGANCRQIDFNNGRYKSVDDDSSDWKITGDKRNCLLMVCFILSIVVLGCSIISLVLNCLCGYTTKKCWRVVVLVSTVFSFALSSVMTGCLIAAFIPDCFWLLWLLIPVDVLLFICVGLNSLDLNSRASNEKIRTTLYRMSHFPA</sequence>
<proteinExistence type="predicted"/>
<evidence type="ECO:0000313" key="2">
    <source>
        <dbReference type="Proteomes" id="UP001165064"/>
    </source>
</evidence>
<reference evidence="1" key="1">
    <citation type="submission" date="2023-04" db="EMBL/GenBank/DDBJ databases">
        <title>Ambrosiozyma monospora NBRC 10751.</title>
        <authorList>
            <person name="Ichikawa N."/>
            <person name="Sato H."/>
            <person name="Tonouchi N."/>
        </authorList>
    </citation>
    <scope>NUCLEOTIDE SEQUENCE</scope>
    <source>
        <strain evidence="1">NBRC 10751</strain>
    </source>
</reference>
<dbReference type="EMBL" id="BSXS01000431">
    <property type="protein sequence ID" value="GME72475.1"/>
    <property type="molecule type" value="Genomic_DNA"/>
</dbReference>
<gene>
    <name evidence="1" type="ORF">Amon02_000100800</name>
</gene>
<accession>A0ACB5STF9</accession>
<evidence type="ECO:0000313" key="1">
    <source>
        <dbReference type="EMBL" id="GME72475.1"/>
    </source>
</evidence>
<keyword evidence="2" id="KW-1185">Reference proteome</keyword>
<dbReference type="Proteomes" id="UP001165064">
    <property type="component" value="Unassembled WGS sequence"/>
</dbReference>
<protein>
    <submittedName>
        <fullName evidence="1">Unnamed protein product</fullName>
    </submittedName>
</protein>